<comment type="caution">
    <text evidence="1">The sequence shown here is derived from an EMBL/GenBank/DDBJ whole genome shotgun (WGS) entry which is preliminary data.</text>
</comment>
<dbReference type="AlphaFoldDB" id="A0A3S5BNV9"/>
<dbReference type="OrthoDB" id="10622990at2759"/>
<dbReference type="EMBL" id="CAAALY010011320">
    <property type="protein sequence ID" value="VEL11268.1"/>
    <property type="molecule type" value="Genomic_DNA"/>
</dbReference>
<reference evidence="1" key="1">
    <citation type="submission" date="2018-11" db="EMBL/GenBank/DDBJ databases">
        <authorList>
            <consortium name="Pathogen Informatics"/>
        </authorList>
    </citation>
    <scope>NUCLEOTIDE SEQUENCE</scope>
</reference>
<name>A0A3S5BNV9_9PLAT</name>
<organism evidence="1 2">
    <name type="scientific">Protopolystoma xenopodis</name>
    <dbReference type="NCBI Taxonomy" id="117903"/>
    <lineage>
        <taxon>Eukaryota</taxon>
        <taxon>Metazoa</taxon>
        <taxon>Spiralia</taxon>
        <taxon>Lophotrochozoa</taxon>
        <taxon>Platyhelminthes</taxon>
        <taxon>Monogenea</taxon>
        <taxon>Polyopisthocotylea</taxon>
        <taxon>Polystomatidea</taxon>
        <taxon>Polystomatidae</taxon>
        <taxon>Protopolystoma</taxon>
    </lineage>
</organism>
<sequence length="157" mass="16608">MQHWSLLNQLGLDTVAFSSSGTITATNIFTSPLILVNGLLFDSSALSRLGGFEDAVFTLVLEQTACLQQEVMHQRFTDSESSVETLFARAGLLIPRYNRHLLGQAAGGAATITHIGSHGAAEGDIDPFQSEARMAGVVSSTGFLDLGHQPGSALDMS</sequence>
<protein>
    <submittedName>
        <fullName evidence="1">Uncharacterized protein</fullName>
    </submittedName>
</protein>
<accession>A0A3S5BNV9</accession>
<proteinExistence type="predicted"/>
<gene>
    <name evidence="1" type="ORF">PXEA_LOCUS4708</name>
</gene>
<evidence type="ECO:0000313" key="1">
    <source>
        <dbReference type="EMBL" id="VEL11268.1"/>
    </source>
</evidence>
<keyword evidence="2" id="KW-1185">Reference proteome</keyword>
<evidence type="ECO:0000313" key="2">
    <source>
        <dbReference type="Proteomes" id="UP000784294"/>
    </source>
</evidence>
<dbReference type="Proteomes" id="UP000784294">
    <property type="component" value="Unassembled WGS sequence"/>
</dbReference>